<dbReference type="OrthoDB" id="6777263at2759"/>
<comment type="caution">
    <text evidence="1">The sequence shown here is derived from an EMBL/GenBank/DDBJ whole genome shotgun (WGS) entry which is preliminary data.</text>
</comment>
<accession>A0A5N5T994</accession>
<reference evidence="1 2" key="1">
    <citation type="journal article" date="2019" name="PLoS Biol.">
        <title>Sex chromosomes control vertical transmission of feminizing Wolbachia symbionts in an isopod.</title>
        <authorList>
            <person name="Becking T."/>
            <person name="Chebbi M.A."/>
            <person name="Giraud I."/>
            <person name="Moumen B."/>
            <person name="Laverre T."/>
            <person name="Caubet Y."/>
            <person name="Peccoud J."/>
            <person name="Gilbert C."/>
            <person name="Cordaux R."/>
        </authorList>
    </citation>
    <scope>NUCLEOTIDE SEQUENCE [LARGE SCALE GENOMIC DNA]</scope>
    <source>
        <strain evidence="1">ANa2</strain>
        <tissue evidence="1">Whole body excluding digestive tract and cuticle</tissue>
    </source>
</reference>
<evidence type="ECO:0000313" key="1">
    <source>
        <dbReference type="EMBL" id="KAB7502749.1"/>
    </source>
</evidence>
<keyword evidence="2" id="KW-1185">Reference proteome</keyword>
<proteinExistence type="predicted"/>
<evidence type="ECO:0000313" key="2">
    <source>
        <dbReference type="Proteomes" id="UP000326759"/>
    </source>
</evidence>
<dbReference type="Proteomes" id="UP000326759">
    <property type="component" value="Unassembled WGS sequence"/>
</dbReference>
<gene>
    <name evidence="1" type="ORF">Anas_11141</name>
</gene>
<protein>
    <submittedName>
        <fullName evidence="1">Uncharacterized protein</fullName>
    </submittedName>
</protein>
<organism evidence="1 2">
    <name type="scientific">Armadillidium nasatum</name>
    <dbReference type="NCBI Taxonomy" id="96803"/>
    <lineage>
        <taxon>Eukaryota</taxon>
        <taxon>Metazoa</taxon>
        <taxon>Ecdysozoa</taxon>
        <taxon>Arthropoda</taxon>
        <taxon>Crustacea</taxon>
        <taxon>Multicrustacea</taxon>
        <taxon>Malacostraca</taxon>
        <taxon>Eumalacostraca</taxon>
        <taxon>Peracarida</taxon>
        <taxon>Isopoda</taxon>
        <taxon>Oniscidea</taxon>
        <taxon>Crinocheta</taxon>
        <taxon>Armadillidiidae</taxon>
        <taxon>Armadillidium</taxon>
    </lineage>
</organism>
<dbReference type="EMBL" id="SEYY01006810">
    <property type="protein sequence ID" value="KAB7502749.1"/>
    <property type="molecule type" value="Genomic_DNA"/>
</dbReference>
<dbReference type="AlphaFoldDB" id="A0A5N5T994"/>
<name>A0A5N5T994_9CRUS</name>
<sequence length="242" mass="26254">MQEASATRIIIHERVKPTGQDSAVKIEAAPDRMNKLVDFEALGCLPGDMPRLLAPGMTISSAFRTTTNLGGAPIIMPARLPALQAPTSTGIFNGSTPGGMPPPLIAASEASPGLLYTPYTAATAEYAANYAALTSPLLAEYSTDPTGGLFASAFSHSICYVYINIHIITITMDRFYRTFIFKLKKLTLCIAQVLRQSRDAVWAKPGSTLTKELVRSRNKKKYLRFVLNLGLNTVVINFDILL</sequence>